<accession>A0A1B0B2B0</accession>
<organism evidence="1 2">
    <name type="scientific">Glossina palpalis gambiensis</name>
    <dbReference type="NCBI Taxonomy" id="67801"/>
    <lineage>
        <taxon>Eukaryota</taxon>
        <taxon>Metazoa</taxon>
        <taxon>Ecdysozoa</taxon>
        <taxon>Arthropoda</taxon>
        <taxon>Hexapoda</taxon>
        <taxon>Insecta</taxon>
        <taxon>Pterygota</taxon>
        <taxon>Neoptera</taxon>
        <taxon>Endopterygota</taxon>
        <taxon>Diptera</taxon>
        <taxon>Brachycera</taxon>
        <taxon>Muscomorpha</taxon>
        <taxon>Hippoboscoidea</taxon>
        <taxon>Glossinidae</taxon>
        <taxon>Glossina</taxon>
    </lineage>
</organism>
<name>A0A1B0B2B0_9MUSC</name>
<dbReference type="AlphaFoldDB" id="A0A1B0B2B0"/>
<proteinExistence type="predicted"/>
<evidence type="ECO:0000313" key="1">
    <source>
        <dbReference type="EnsemblMetazoa" id="GPPI016588-PA"/>
    </source>
</evidence>
<sequence>MLHNPKPTCTNFQEHPLNDCAMKVNNNAFATDANLLLLNNLNNNLNAAEDVKVRKNISTRNLMKTKRIWKVPWFLLLTRP</sequence>
<reference evidence="2" key="1">
    <citation type="submission" date="2015-01" db="EMBL/GenBank/DDBJ databases">
        <authorList>
            <person name="Aksoy S."/>
            <person name="Warren W."/>
            <person name="Wilson R.K."/>
        </authorList>
    </citation>
    <scope>NUCLEOTIDE SEQUENCE [LARGE SCALE GENOMIC DNA]</scope>
    <source>
        <strain evidence="2">IAEA</strain>
    </source>
</reference>
<reference evidence="1" key="2">
    <citation type="submission" date="2020-05" db="UniProtKB">
        <authorList>
            <consortium name="EnsemblMetazoa"/>
        </authorList>
    </citation>
    <scope>IDENTIFICATION</scope>
    <source>
        <strain evidence="1">IAEA</strain>
    </source>
</reference>
<evidence type="ECO:0000313" key="2">
    <source>
        <dbReference type="Proteomes" id="UP000092460"/>
    </source>
</evidence>
<keyword evidence="2" id="KW-1185">Reference proteome</keyword>
<dbReference type="EMBL" id="JXJN01007542">
    <property type="status" value="NOT_ANNOTATED_CDS"/>
    <property type="molecule type" value="Genomic_DNA"/>
</dbReference>
<dbReference type="VEuPathDB" id="VectorBase:GPPI016588"/>
<dbReference type="EnsemblMetazoa" id="GPPI016588-RA">
    <property type="protein sequence ID" value="GPPI016588-PA"/>
    <property type="gene ID" value="GPPI016588"/>
</dbReference>
<dbReference type="Proteomes" id="UP000092460">
    <property type="component" value="Unassembled WGS sequence"/>
</dbReference>
<protein>
    <submittedName>
        <fullName evidence="1">Uncharacterized protein</fullName>
    </submittedName>
</protein>
<dbReference type="STRING" id="67801.A0A1B0B2B0"/>